<evidence type="ECO:0000313" key="1">
    <source>
        <dbReference type="EMBL" id="XCM40303.1"/>
    </source>
</evidence>
<reference evidence="1" key="1">
    <citation type="submission" date="2024-07" db="EMBL/GenBank/DDBJ databases">
        <authorList>
            <person name="Kim Y.J."/>
            <person name="Jeong J.Y."/>
        </authorList>
    </citation>
    <scope>NUCLEOTIDE SEQUENCE</scope>
    <source>
        <strain evidence="1">GIHE-MW2</strain>
    </source>
</reference>
<dbReference type="AlphaFoldDB" id="A0AAU8JNC6"/>
<dbReference type="RefSeq" id="WP_375341531.1">
    <property type="nucleotide sequence ID" value="NZ_CP159837.1"/>
</dbReference>
<protein>
    <submittedName>
        <fullName evidence="1">DUF433 domain-containing protein</fullName>
    </submittedName>
</protein>
<organism evidence="1">
    <name type="scientific">Planktothricoides raciborskii GIHE-MW2</name>
    <dbReference type="NCBI Taxonomy" id="2792601"/>
    <lineage>
        <taxon>Bacteria</taxon>
        <taxon>Bacillati</taxon>
        <taxon>Cyanobacteriota</taxon>
        <taxon>Cyanophyceae</taxon>
        <taxon>Oscillatoriophycideae</taxon>
        <taxon>Oscillatoriales</taxon>
        <taxon>Oscillatoriaceae</taxon>
        <taxon>Planktothricoides</taxon>
    </lineage>
</organism>
<name>A0AAU8JNC6_9CYAN</name>
<dbReference type="SUPFAM" id="SSF46689">
    <property type="entry name" value="Homeodomain-like"/>
    <property type="match status" value="1"/>
</dbReference>
<dbReference type="InterPro" id="IPR007367">
    <property type="entry name" value="DUF433"/>
</dbReference>
<accession>A0AAU8JNC6</accession>
<dbReference type="InterPro" id="IPR036388">
    <property type="entry name" value="WH-like_DNA-bd_sf"/>
</dbReference>
<dbReference type="Pfam" id="PF04255">
    <property type="entry name" value="DUF433"/>
    <property type="match status" value="1"/>
</dbReference>
<sequence>MPVSLILGYLASGNTVEEIIQEFPDLIKEQIHACLDYARDLSDFETAA</sequence>
<dbReference type="EMBL" id="CP159837">
    <property type="protein sequence ID" value="XCM40303.1"/>
    <property type="molecule type" value="Genomic_DNA"/>
</dbReference>
<dbReference type="Gene3D" id="1.10.10.10">
    <property type="entry name" value="Winged helix-like DNA-binding domain superfamily/Winged helix DNA-binding domain"/>
    <property type="match status" value="1"/>
</dbReference>
<gene>
    <name evidence="1" type="ORF">ABWT76_000347</name>
</gene>
<dbReference type="InterPro" id="IPR009057">
    <property type="entry name" value="Homeodomain-like_sf"/>
</dbReference>
<proteinExistence type="predicted"/>